<evidence type="ECO:0000256" key="13">
    <source>
        <dbReference type="ARBA" id="ARBA00072146"/>
    </source>
</evidence>
<dbReference type="Gene3D" id="3.40.50.2020">
    <property type="match status" value="1"/>
</dbReference>
<evidence type="ECO:0000256" key="8">
    <source>
        <dbReference type="ARBA" id="ARBA00022741"/>
    </source>
</evidence>
<evidence type="ECO:0000256" key="5">
    <source>
        <dbReference type="ARBA" id="ARBA00022533"/>
    </source>
</evidence>
<evidence type="ECO:0000256" key="4">
    <source>
        <dbReference type="ARBA" id="ARBA00011894"/>
    </source>
</evidence>
<evidence type="ECO:0000256" key="2">
    <source>
        <dbReference type="ARBA" id="ARBA00005180"/>
    </source>
</evidence>
<reference evidence="17" key="1">
    <citation type="submission" date="2016-10" db="EMBL/GenBank/DDBJ databases">
        <authorList>
            <person name="Varghese N."/>
            <person name="Submissions S."/>
        </authorList>
    </citation>
    <scope>NUCLEOTIDE SEQUENCE [LARGE SCALE GENOMIC DNA]</scope>
    <source>
        <strain evidence="17">DSM 23515</strain>
    </source>
</reference>
<evidence type="ECO:0000256" key="1">
    <source>
        <dbReference type="ARBA" id="ARBA00001946"/>
    </source>
</evidence>
<protein>
    <recommendedName>
        <fullName evidence="13">Uracil phosphoribosyltransferase</fullName>
        <ecNumber evidence="4">2.4.2.9</ecNumber>
    </recommendedName>
    <alternativeName>
        <fullName evidence="10">UMP pyrophosphorylase</fullName>
    </alternativeName>
    <alternativeName>
        <fullName evidence="14">UPRTase</fullName>
    </alternativeName>
</protein>
<dbReference type="Pfam" id="PF14681">
    <property type="entry name" value="UPRTase"/>
    <property type="match status" value="1"/>
</dbReference>
<comment type="pathway">
    <text evidence="2">Pyrimidine metabolism; UMP biosynthesis via salvage pathway; UMP from uracil: step 1/1.</text>
</comment>
<evidence type="ECO:0000256" key="3">
    <source>
        <dbReference type="ARBA" id="ARBA00009516"/>
    </source>
</evidence>
<dbReference type="EC" id="2.4.2.9" evidence="4"/>
<dbReference type="GO" id="GO:0005525">
    <property type="term" value="F:GTP binding"/>
    <property type="evidence" value="ECO:0007669"/>
    <property type="project" value="UniProtKB-KW"/>
</dbReference>
<comment type="function">
    <text evidence="12">Catalyzes the conversion of uracil and 5-phospho-alpha-D-ribose 1-diphosphate (PRPP) to UMP and diphosphate.</text>
</comment>
<evidence type="ECO:0000256" key="9">
    <source>
        <dbReference type="ARBA" id="ARBA00023134"/>
    </source>
</evidence>
<keyword evidence="8" id="KW-0547">Nucleotide-binding</keyword>
<dbReference type="NCBIfam" id="NF001097">
    <property type="entry name" value="PRK00129.1"/>
    <property type="match status" value="1"/>
</dbReference>
<dbReference type="Proteomes" id="UP000199116">
    <property type="component" value="Unassembled WGS sequence"/>
</dbReference>
<comment type="catalytic activity">
    <reaction evidence="11">
        <text>UMP + diphosphate = 5-phospho-alpha-D-ribose 1-diphosphate + uracil</text>
        <dbReference type="Rhea" id="RHEA:13017"/>
        <dbReference type="ChEBI" id="CHEBI:17568"/>
        <dbReference type="ChEBI" id="CHEBI:33019"/>
        <dbReference type="ChEBI" id="CHEBI:57865"/>
        <dbReference type="ChEBI" id="CHEBI:58017"/>
        <dbReference type="EC" id="2.4.2.9"/>
    </reaction>
</comment>
<evidence type="ECO:0000256" key="11">
    <source>
        <dbReference type="ARBA" id="ARBA00052919"/>
    </source>
</evidence>
<dbReference type="AlphaFoldDB" id="A0A1I2N968"/>
<evidence type="ECO:0000256" key="12">
    <source>
        <dbReference type="ARBA" id="ARBA00056901"/>
    </source>
</evidence>
<evidence type="ECO:0000256" key="6">
    <source>
        <dbReference type="ARBA" id="ARBA00022676"/>
    </source>
</evidence>
<sequence length="219" mass="24395">MQINHLLEENSIAGKFVAQLRDTEIQKDRMRFRRNIERLGEILGYELSKTLKFTSKNINTPLGNAEVQLPETQVALCSILRAGLPLHNGLLNYFDDAENSFISAYRHHPTNDENFEIVVEYLASPSLEGKTLILADPMLATGRSFVNVMKALEHMGKPKEIHLVAVIGAEEGIAHVAEEFPADTKLWIATIDKELNDRGYIVPGLGDAGDLCYGGKLQH</sequence>
<evidence type="ECO:0000313" key="17">
    <source>
        <dbReference type="Proteomes" id="UP000199116"/>
    </source>
</evidence>
<keyword evidence="7 16" id="KW-0808">Transferase</keyword>
<dbReference type="InterPro" id="IPR000836">
    <property type="entry name" value="PRTase_dom"/>
</dbReference>
<dbReference type="SUPFAM" id="SSF53271">
    <property type="entry name" value="PRTase-like"/>
    <property type="match status" value="1"/>
</dbReference>
<dbReference type="PANTHER" id="PTHR11608">
    <property type="entry name" value="BIFUNCTIONAL PROTEIN PYRR"/>
    <property type="match status" value="1"/>
</dbReference>
<organism evidence="16 17">
    <name type="scientific">Salegentibacter agarivorans</name>
    <dbReference type="NCBI Taxonomy" id="345907"/>
    <lineage>
        <taxon>Bacteria</taxon>
        <taxon>Pseudomonadati</taxon>
        <taxon>Bacteroidota</taxon>
        <taxon>Flavobacteriia</taxon>
        <taxon>Flavobacteriales</taxon>
        <taxon>Flavobacteriaceae</taxon>
        <taxon>Salegentibacter</taxon>
    </lineage>
</organism>
<dbReference type="InterPro" id="IPR029057">
    <property type="entry name" value="PRTase-like"/>
</dbReference>
<keyword evidence="9" id="KW-0342">GTP-binding</keyword>
<evidence type="ECO:0000256" key="14">
    <source>
        <dbReference type="ARBA" id="ARBA00079807"/>
    </source>
</evidence>
<dbReference type="RefSeq" id="WP_075326945.1">
    <property type="nucleotide sequence ID" value="NZ_FOOH01000019.1"/>
</dbReference>
<evidence type="ECO:0000259" key="15">
    <source>
        <dbReference type="Pfam" id="PF14681"/>
    </source>
</evidence>
<dbReference type="EMBL" id="FOOH01000019">
    <property type="protein sequence ID" value="SFF99660.1"/>
    <property type="molecule type" value="Genomic_DNA"/>
</dbReference>
<evidence type="ECO:0000313" key="16">
    <source>
        <dbReference type="EMBL" id="SFF99660.1"/>
    </source>
</evidence>
<keyword evidence="17" id="KW-1185">Reference proteome</keyword>
<dbReference type="CDD" id="cd06223">
    <property type="entry name" value="PRTases_typeI"/>
    <property type="match status" value="1"/>
</dbReference>
<gene>
    <name evidence="16" type="ORF">SAMN04488033_11924</name>
</gene>
<proteinExistence type="inferred from homology"/>
<dbReference type="FunFam" id="3.40.50.2020:FF:000023">
    <property type="entry name" value="Probable uracil phosphoribosyltransferase"/>
    <property type="match status" value="1"/>
</dbReference>
<feature type="domain" description="Phosphoribosyltransferase" evidence="15">
    <location>
        <begin position="15"/>
        <end position="214"/>
    </location>
</feature>
<dbReference type="InterPro" id="IPR050137">
    <property type="entry name" value="PyrR_bifunctional"/>
</dbReference>
<keyword evidence="6 16" id="KW-0328">Glycosyltransferase</keyword>
<comment type="similarity">
    <text evidence="3">Belongs to the UPRTase family.</text>
</comment>
<comment type="cofactor">
    <cofactor evidence="1">
        <name>Mg(2+)</name>
        <dbReference type="ChEBI" id="CHEBI:18420"/>
    </cofactor>
</comment>
<dbReference type="PANTHER" id="PTHR11608:SF0">
    <property type="entry name" value="BIFUNCTIONAL PROTEIN PYRR"/>
    <property type="match status" value="1"/>
</dbReference>
<evidence type="ECO:0000256" key="7">
    <source>
        <dbReference type="ARBA" id="ARBA00022679"/>
    </source>
</evidence>
<evidence type="ECO:0000256" key="10">
    <source>
        <dbReference type="ARBA" id="ARBA00031082"/>
    </source>
</evidence>
<name>A0A1I2N968_9FLAO</name>
<dbReference type="GO" id="GO:0004845">
    <property type="term" value="F:uracil phosphoribosyltransferase activity"/>
    <property type="evidence" value="ECO:0007669"/>
    <property type="project" value="UniProtKB-EC"/>
</dbReference>
<keyword evidence="5" id="KW-0021">Allosteric enzyme</keyword>
<accession>A0A1I2N968</accession>